<dbReference type="Proteomes" id="UP000075260">
    <property type="component" value="Unassembled WGS sequence"/>
</dbReference>
<feature type="transmembrane region" description="Helical" evidence="4">
    <location>
        <begin position="193"/>
        <end position="213"/>
    </location>
</feature>
<dbReference type="InterPro" id="IPR020846">
    <property type="entry name" value="MFS_dom"/>
</dbReference>
<dbReference type="OrthoDB" id="5516475at2"/>
<evidence type="ECO:0000259" key="5">
    <source>
        <dbReference type="PROSITE" id="PS50850"/>
    </source>
</evidence>
<feature type="domain" description="Major facilitator superfamily (MFS) profile" evidence="5">
    <location>
        <begin position="23"/>
        <end position="221"/>
    </location>
</feature>
<accession>A0A150QU52</accession>
<dbReference type="AlphaFoldDB" id="A0A150QU52"/>
<dbReference type="EMBL" id="JEMA01000361">
    <property type="protein sequence ID" value="KYF71098.1"/>
    <property type="molecule type" value="Genomic_DNA"/>
</dbReference>
<dbReference type="InterPro" id="IPR036259">
    <property type="entry name" value="MFS_trans_sf"/>
</dbReference>
<feature type="transmembrane region" description="Helical" evidence="4">
    <location>
        <begin position="57"/>
        <end position="77"/>
    </location>
</feature>
<evidence type="ECO:0000256" key="3">
    <source>
        <dbReference type="ARBA" id="ARBA00023136"/>
    </source>
</evidence>
<dbReference type="PROSITE" id="PS50850">
    <property type="entry name" value="MFS"/>
    <property type="match status" value="1"/>
</dbReference>
<feature type="transmembrane region" description="Helical" evidence="4">
    <location>
        <begin position="121"/>
        <end position="145"/>
    </location>
</feature>
<feature type="transmembrane region" description="Helical" evidence="4">
    <location>
        <begin position="89"/>
        <end position="115"/>
    </location>
</feature>
<evidence type="ECO:0000313" key="6">
    <source>
        <dbReference type="EMBL" id="KYF71098.1"/>
    </source>
</evidence>
<name>A0A150QU52_SORCE</name>
<gene>
    <name evidence="6" type="ORF">BE15_37500</name>
</gene>
<dbReference type="RefSeq" id="WP_061607183.1">
    <property type="nucleotide sequence ID" value="NZ_JEMA01000361.1"/>
</dbReference>
<evidence type="ECO:0000256" key="1">
    <source>
        <dbReference type="ARBA" id="ARBA00022692"/>
    </source>
</evidence>
<organism evidence="6 7">
    <name type="scientific">Sorangium cellulosum</name>
    <name type="common">Polyangium cellulosum</name>
    <dbReference type="NCBI Taxonomy" id="56"/>
    <lineage>
        <taxon>Bacteria</taxon>
        <taxon>Pseudomonadati</taxon>
        <taxon>Myxococcota</taxon>
        <taxon>Polyangia</taxon>
        <taxon>Polyangiales</taxon>
        <taxon>Polyangiaceae</taxon>
        <taxon>Sorangium</taxon>
    </lineage>
</organism>
<dbReference type="Gene3D" id="1.20.1250.20">
    <property type="entry name" value="MFS general substrate transporter like domains"/>
    <property type="match status" value="1"/>
</dbReference>
<evidence type="ECO:0000313" key="7">
    <source>
        <dbReference type="Proteomes" id="UP000075260"/>
    </source>
</evidence>
<protein>
    <recommendedName>
        <fullName evidence="5">Major facilitator superfamily (MFS) profile domain-containing protein</fullName>
    </recommendedName>
</protein>
<evidence type="ECO:0000256" key="4">
    <source>
        <dbReference type="SAM" id="Phobius"/>
    </source>
</evidence>
<feature type="transmembrane region" description="Helical" evidence="4">
    <location>
        <begin position="166"/>
        <end position="187"/>
    </location>
</feature>
<keyword evidence="2 4" id="KW-1133">Transmembrane helix</keyword>
<comment type="caution">
    <text evidence="6">The sequence shown here is derived from an EMBL/GenBank/DDBJ whole genome shotgun (WGS) entry which is preliminary data.</text>
</comment>
<sequence>MPSQPLATELAPPAAEQRKARAMEPWLFPVFFLSGSAALVYQVVWQRALHGIYGIDILSVTIVVTAFMLGLGLGSLAGGALSRRYPQAAVMLFALAEIGIGLYGAFSLRLFAVIADITHGIGHVAAGGVAFLLVVLPVLLMGATLPLLVGHATSRSRNVGRSLGNLYFINTLGAAFGAFLAARYLLGGLGLRATTHVAAALNILVGVLVMMVLRRRRRGEP</sequence>
<keyword evidence="1 4" id="KW-0812">Transmembrane</keyword>
<dbReference type="GO" id="GO:0022857">
    <property type="term" value="F:transmembrane transporter activity"/>
    <property type="evidence" value="ECO:0007669"/>
    <property type="project" value="InterPro"/>
</dbReference>
<reference evidence="6 7" key="1">
    <citation type="submission" date="2014-02" db="EMBL/GenBank/DDBJ databases">
        <title>The small core and large imbalanced accessory genome model reveals a collaborative survival strategy of Sorangium cellulosum strains in nature.</title>
        <authorList>
            <person name="Han K."/>
            <person name="Peng R."/>
            <person name="Blom J."/>
            <person name="Li Y.-Z."/>
        </authorList>
    </citation>
    <scope>NUCLEOTIDE SEQUENCE [LARGE SCALE GENOMIC DNA]</scope>
    <source>
        <strain evidence="6 7">So0008-312</strain>
    </source>
</reference>
<dbReference type="NCBIfam" id="NF037959">
    <property type="entry name" value="MFS_SpdSyn"/>
    <property type="match status" value="1"/>
</dbReference>
<proteinExistence type="predicted"/>
<dbReference type="SUPFAM" id="SSF103473">
    <property type="entry name" value="MFS general substrate transporter"/>
    <property type="match status" value="1"/>
</dbReference>
<evidence type="ECO:0000256" key="2">
    <source>
        <dbReference type="ARBA" id="ARBA00022989"/>
    </source>
</evidence>
<feature type="transmembrane region" description="Helical" evidence="4">
    <location>
        <begin position="26"/>
        <end position="45"/>
    </location>
</feature>
<keyword evidence="3 4" id="KW-0472">Membrane</keyword>